<keyword evidence="3" id="KW-1185">Reference proteome</keyword>
<feature type="transmembrane region" description="Helical" evidence="1">
    <location>
        <begin position="185"/>
        <end position="202"/>
    </location>
</feature>
<dbReference type="Proteomes" id="UP001519288">
    <property type="component" value="Unassembled WGS sequence"/>
</dbReference>
<reference evidence="2 3" key="1">
    <citation type="submission" date="2021-03" db="EMBL/GenBank/DDBJ databases">
        <title>Genomic Encyclopedia of Type Strains, Phase IV (KMG-IV): sequencing the most valuable type-strain genomes for metagenomic binning, comparative biology and taxonomic classification.</title>
        <authorList>
            <person name="Goeker M."/>
        </authorList>
    </citation>
    <scope>NUCLEOTIDE SEQUENCE [LARGE SCALE GENOMIC DNA]</scope>
    <source>
        <strain evidence="2 3">DSM 26806</strain>
    </source>
</reference>
<gene>
    <name evidence="2" type="ORF">J2Z69_000512</name>
</gene>
<dbReference type="RefSeq" id="WP_209858854.1">
    <property type="nucleotide sequence ID" value="NZ_JAGGLD010000001.1"/>
</dbReference>
<accession>A0ABS4JCR4</accession>
<sequence>MSLEPLGFMVFSTIETFAWYYLSMSLFRYKPNEYTWQALFIILLMNLQSFVLRNEYDLSYMVPVISILLFTFFYRTVVKIPLIGAFSLTIAGFLIFGIVQTALLIAIFGSIAEAMRIPINGYIGQFSTGVVVIGISHFIYKLRFGFTFDFEKVRLKSEDIVLLALMFIFLIAITVILFLNEIWLNIIFFTVALSFLLFYAVIKEKDEFD</sequence>
<feature type="transmembrane region" description="Helical" evidence="1">
    <location>
        <begin position="58"/>
        <end position="78"/>
    </location>
</feature>
<keyword evidence="1" id="KW-1133">Transmembrane helix</keyword>
<feature type="transmembrane region" description="Helical" evidence="1">
    <location>
        <begin position="160"/>
        <end position="179"/>
    </location>
</feature>
<name>A0ABS4JCR4_9BACL</name>
<evidence type="ECO:0000256" key="1">
    <source>
        <dbReference type="SAM" id="Phobius"/>
    </source>
</evidence>
<evidence type="ECO:0000313" key="3">
    <source>
        <dbReference type="Proteomes" id="UP001519288"/>
    </source>
</evidence>
<comment type="caution">
    <text evidence="2">The sequence shown here is derived from an EMBL/GenBank/DDBJ whole genome shotgun (WGS) entry which is preliminary data.</text>
</comment>
<proteinExistence type="predicted"/>
<feature type="transmembrane region" description="Helical" evidence="1">
    <location>
        <begin position="122"/>
        <end position="140"/>
    </location>
</feature>
<dbReference type="EMBL" id="JAGGLD010000001">
    <property type="protein sequence ID" value="MBP1999493.1"/>
    <property type="molecule type" value="Genomic_DNA"/>
</dbReference>
<feature type="transmembrane region" description="Helical" evidence="1">
    <location>
        <begin position="85"/>
        <end position="110"/>
    </location>
</feature>
<feature type="transmembrane region" description="Helical" evidence="1">
    <location>
        <begin position="34"/>
        <end position="52"/>
    </location>
</feature>
<protein>
    <submittedName>
        <fullName evidence="2">Uncharacterized protein</fullName>
    </submittedName>
</protein>
<feature type="transmembrane region" description="Helical" evidence="1">
    <location>
        <begin position="6"/>
        <end position="22"/>
    </location>
</feature>
<organism evidence="2 3">
    <name type="scientific">Paenibacillus shirakamiensis</name>
    <dbReference type="NCBI Taxonomy" id="1265935"/>
    <lineage>
        <taxon>Bacteria</taxon>
        <taxon>Bacillati</taxon>
        <taxon>Bacillota</taxon>
        <taxon>Bacilli</taxon>
        <taxon>Bacillales</taxon>
        <taxon>Paenibacillaceae</taxon>
        <taxon>Paenibacillus</taxon>
    </lineage>
</organism>
<keyword evidence="1" id="KW-0472">Membrane</keyword>
<keyword evidence="1" id="KW-0812">Transmembrane</keyword>
<evidence type="ECO:0000313" key="2">
    <source>
        <dbReference type="EMBL" id="MBP1999493.1"/>
    </source>
</evidence>